<keyword evidence="7" id="KW-1185">Reference proteome</keyword>
<sequence>MGMRPTARMPKLTPRSRIMVGSALAVIVALLVGPRLVDGYVDWLWFGELGYRSVFVTTLLTRLVAFLVVGVFAGALVFAGLALAYRARPVFVPSNGANDPVARYRAAVLPRLRLVGIGVPAAIGLLAGIVAQSYWVRIQLFWRGGDFGIADPQFGKDLGFYAFDLPFYRLVVGFLLVTVFLAAMGNLVAHYIFGGIRLSGRGGVLSRPARIQVVSLIGTLVLLKAAAYWLDRYELLSHTRMGKPFTGAGYTDINAVLPAKMILLAIALICAVAVFSAVVLRDLQIPAIGLVLLLLSSVVVGAGWPMLVEQFSVKPNAAQKESEYIARSIVATRQAYGLTGDVVTYRDYSGDARATAAQVAADAATTSNIRLLDPTIVSPAFTQFQQGKNFYFFPDQLTIDRYRDRSGQLRDYVVAARELNPDRLIDNQRDWINRHTVYTHGNGFIASPANTVRGIANDPNQNGGYPEFLVNVVGANDTVRSDGPAPLDQPRVYYGPVIANTLADYAIVGRNGVDREYDYETNTDTKNYTYTGAGGVPIGNWLARSVFAAKFAERNFLFSSVIGSDSKILFNRDPAKRVQAVAPWLTTDSTMYPAIVNKRLVWIIDGYTTLDNYPYSELTSLSSATADSNEVEFNRLLPDRRVSYIRNSVKATVDAYDGTVSLYAQDEKDPVLKAWMKVFPGTVQPKSDISPELAEHLRYPEDLFKVQRMLLAKYHVNDPVEFFAAQNFWDVPLDPNPTASSFQPPYYIVAKNLAKNDNSASFQLTSAMNRLKRDFLAAYVSASSDPDSYGKITVLTIPGEVKGPKLANNAITTDTAVTQDLGVIGRDNQNRIRWGNLLTLPVADGGLLYVEPVYASPGASDASSSYPRLIRVAMMYNDKIGYGPTVSDALTGLFGPGAGAAAAEIAPTENGAPAAKPETPSAPVAAVPPPTGDAGLSPAKAAALREIQSAIAAVRETQRKGDFAGYGAALQRLDEAMEKFNSAK</sequence>
<dbReference type="EMBL" id="JAHCLR010000013">
    <property type="protein sequence ID" value="MBS9533656.1"/>
    <property type="molecule type" value="Genomic_DNA"/>
</dbReference>
<dbReference type="RefSeq" id="WP_214092533.1">
    <property type="nucleotide sequence ID" value="NZ_JAHCLR010000013.1"/>
</dbReference>
<feature type="transmembrane region" description="Helical" evidence="5">
    <location>
        <begin position="63"/>
        <end position="85"/>
    </location>
</feature>
<comment type="caution">
    <text evidence="5">Lacks conserved residue(s) required for the propagation of feature annotation.</text>
</comment>
<name>A0ABS5RH97_9MYCO</name>
<evidence type="ECO:0000256" key="1">
    <source>
        <dbReference type="ARBA" id="ARBA00022475"/>
    </source>
</evidence>
<comment type="similarity">
    <text evidence="5">Belongs to the UPF0182 family.</text>
</comment>
<feature type="transmembrane region" description="Helical" evidence="5">
    <location>
        <begin position="112"/>
        <end position="135"/>
    </location>
</feature>
<evidence type="ECO:0000313" key="7">
    <source>
        <dbReference type="Proteomes" id="UP001519535"/>
    </source>
</evidence>
<dbReference type="PANTHER" id="PTHR39344:SF1">
    <property type="entry name" value="UPF0182 PROTEIN SLL1060"/>
    <property type="match status" value="1"/>
</dbReference>
<dbReference type="Proteomes" id="UP001519535">
    <property type="component" value="Unassembled WGS sequence"/>
</dbReference>
<evidence type="ECO:0000256" key="5">
    <source>
        <dbReference type="HAMAP-Rule" id="MF_01600"/>
    </source>
</evidence>
<gene>
    <name evidence="6" type="ORF">KIH27_08665</name>
</gene>
<reference evidence="6 7" key="1">
    <citation type="submission" date="2021-05" db="EMBL/GenBank/DDBJ databases">
        <title>Mycobacterium acidophilum sp. nov., an extremely acid-tolerant member of the genus Mycobacterium.</title>
        <authorList>
            <person name="Xia J."/>
        </authorList>
    </citation>
    <scope>NUCLEOTIDE SEQUENCE [LARGE SCALE GENOMIC DNA]</scope>
    <source>
        <strain evidence="6 7">M1</strain>
    </source>
</reference>
<evidence type="ECO:0000313" key="6">
    <source>
        <dbReference type="EMBL" id="MBS9533656.1"/>
    </source>
</evidence>
<evidence type="ECO:0000256" key="4">
    <source>
        <dbReference type="ARBA" id="ARBA00023136"/>
    </source>
</evidence>
<evidence type="ECO:0000256" key="2">
    <source>
        <dbReference type="ARBA" id="ARBA00022692"/>
    </source>
</evidence>
<dbReference type="PANTHER" id="PTHR39344">
    <property type="entry name" value="UPF0182 PROTEIN SLL1060"/>
    <property type="match status" value="1"/>
</dbReference>
<dbReference type="NCBIfam" id="NF000825">
    <property type="entry name" value="PRK00068.1"/>
    <property type="match status" value="1"/>
</dbReference>
<comment type="subcellular location">
    <subcellularLocation>
        <location evidence="5">Cell membrane</location>
        <topology evidence="5">Multi-pass membrane protein</topology>
    </subcellularLocation>
</comment>
<feature type="transmembrane region" description="Helical" evidence="5">
    <location>
        <begin position="213"/>
        <end position="230"/>
    </location>
</feature>
<dbReference type="Pfam" id="PF03699">
    <property type="entry name" value="UPF0182"/>
    <property type="match status" value="1"/>
</dbReference>
<keyword evidence="2 5" id="KW-0812">Transmembrane</keyword>
<accession>A0ABS5RH97</accession>
<dbReference type="InterPro" id="IPR005372">
    <property type="entry name" value="UPF0182"/>
</dbReference>
<keyword evidence="4 5" id="KW-0472">Membrane</keyword>
<feature type="transmembrane region" description="Helical" evidence="5">
    <location>
        <begin position="261"/>
        <end position="280"/>
    </location>
</feature>
<evidence type="ECO:0000256" key="3">
    <source>
        <dbReference type="ARBA" id="ARBA00022989"/>
    </source>
</evidence>
<protein>
    <recommendedName>
        <fullName evidence="5">UPF0182 protein KIH27_08665</fullName>
    </recommendedName>
</protein>
<keyword evidence="1 5" id="KW-1003">Cell membrane</keyword>
<feature type="transmembrane region" description="Helical" evidence="5">
    <location>
        <begin position="287"/>
        <end position="307"/>
    </location>
</feature>
<comment type="caution">
    <text evidence="6">The sequence shown here is derived from an EMBL/GenBank/DDBJ whole genome shotgun (WGS) entry which is preliminary data.</text>
</comment>
<feature type="transmembrane region" description="Helical" evidence="5">
    <location>
        <begin position="167"/>
        <end position="193"/>
    </location>
</feature>
<dbReference type="NCBIfam" id="NF009097">
    <property type="entry name" value="PRK12438.1"/>
    <property type="match status" value="1"/>
</dbReference>
<proteinExistence type="inferred from homology"/>
<keyword evidence="3 5" id="KW-1133">Transmembrane helix</keyword>
<organism evidence="6 7">
    <name type="scientific">Mycolicibacter acidiphilus</name>
    <dbReference type="NCBI Taxonomy" id="2835306"/>
    <lineage>
        <taxon>Bacteria</taxon>
        <taxon>Bacillati</taxon>
        <taxon>Actinomycetota</taxon>
        <taxon>Actinomycetes</taxon>
        <taxon>Mycobacteriales</taxon>
        <taxon>Mycobacteriaceae</taxon>
        <taxon>Mycolicibacter</taxon>
    </lineage>
</organism>
<dbReference type="HAMAP" id="MF_01600">
    <property type="entry name" value="UPF0182"/>
    <property type="match status" value="1"/>
</dbReference>